<dbReference type="Proteomes" id="UP001295684">
    <property type="component" value="Unassembled WGS sequence"/>
</dbReference>
<feature type="domain" description="Methyltransferase" evidence="1">
    <location>
        <begin position="67"/>
        <end position="160"/>
    </location>
</feature>
<dbReference type="CDD" id="cd02440">
    <property type="entry name" value="AdoMet_MTases"/>
    <property type="match status" value="1"/>
</dbReference>
<sequence>MKSEDNVTSLNDEELKIHGQFDQDKIKEQYDHLSSNYEDVYLQVGYPDPDKCAEFVENFEVSKDEEIFDMGCGTGLVGLKLKEKGYTNVVGVDASEKMLDQAKEKDSYTDLEELFLGTPDTFPEKYRERFVALTAAGILAEGHLGNEVFDEMVLALKQGGYAIFTTREEYLTKYNYQEKMDALVEEGKWEFVKQEEFLRYNNMKGDGVGRFKPTKVLVFAYKKL</sequence>
<dbReference type="Pfam" id="PF13649">
    <property type="entry name" value="Methyltransf_25"/>
    <property type="match status" value="1"/>
</dbReference>
<dbReference type="PANTHER" id="PTHR43591">
    <property type="entry name" value="METHYLTRANSFERASE"/>
    <property type="match status" value="1"/>
</dbReference>
<accession>A0AAD2D351</accession>
<dbReference type="Gene3D" id="3.40.50.150">
    <property type="entry name" value="Vaccinia Virus protein VP39"/>
    <property type="match status" value="1"/>
</dbReference>
<dbReference type="EMBL" id="CAMPGE010020982">
    <property type="protein sequence ID" value="CAI2379159.1"/>
    <property type="molecule type" value="Genomic_DNA"/>
</dbReference>
<name>A0AAD2D351_EUPCR</name>
<proteinExistence type="predicted"/>
<dbReference type="InterPro" id="IPR029063">
    <property type="entry name" value="SAM-dependent_MTases_sf"/>
</dbReference>
<reference evidence="2" key="1">
    <citation type="submission" date="2023-07" db="EMBL/GenBank/DDBJ databases">
        <authorList>
            <consortium name="AG Swart"/>
            <person name="Singh M."/>
            <person name="Singh A."/>
            <person name="Seah K."/>
            <person name="Emmerich C."/>
        </authorList>
    </citation>
    <scope>NUCLEOTIDE SEQUENCE</scope>
    <source>
        <strain evidence="2">DP1</strain>
    </source>
</reference>
<gene>
    <name evidence="2" type="ORF">ECRASSUSDP1_LOCUS20568</name>
</gene>
<evidence type="ECO:0000259" key="1">
    <source>
        <dbReference type="Pfam" id="PF13649"/>
    </source>
</evidence>
<keyword evidence="3" id="KW-1185">Reference proteome</keyword>
<dbReference type="InterPro" id="IPR041698">
    <property type="entry name" value="Methyltransf_25"/>
</dbReference>
<evidence type="ECO:0000313" key="3">
    <source>
        <dbReference type="Proteomes" id="UP001295684"/>
    </source>
</evidence>
<dbReference type="AlphaFoldDB" id="A0AAD2D351"/>
<comment type="caution">
    <text evidence="2">The sequence shown here is derived from an EMBL/GenBank/DDBJ whole genome shotgun (WGS) entry which is preliminary data.</text>
</comment>
<dbReference type="SUPFAM" id="SSF53335">
    <property type="entry name" value="S-adenosyl-L-methionine-dependent methyltransferases"/>
    <property type="match status" value="1"/>
</dbReference>
<protein>
    <recommendedName>
        <fullName evidence="1">Methyltransferase domain-containing protein</fullName>
    </recommendedName>
</protein>
<evidence type="ECO:0000313" key="2">
    <source>
        <dbReference type="EMBL" id="CAI2379159.1"/>
    </source>
</evidence>
<organism evidence="2 3">
    <name type="scientific">Euplotes crassus</name>
    <dbReference type="NCBI Taxonomy" id="5936"/>
    <lineage>
        <taxon>Eukaryota</taxon>
        <taxon>Sar</taxon>
        <taxon>Alveolata</taxon>
        <taxon>Ciliophora</taxon>
        <taxon>Intramacronucleata</taxon>
        <taxon>Spirotrichea</taxon>
        <taxon>Hypotrichia</taxon>
        <taxon>Euplotida</taxon>
        <taxon>Euplotidae</taxon>
        <taxon>Moneuplotes</taxon>
    </lineage>
</organism>
<dbReference type="PANTHER" id="PTHR43591:SF110">
    <property type="entry name" value="RHODANESE DOMAIN-CONTAINING PROTEIN"/>
    <property type="match status" value="1"/>
</dbReference>